<protein>
    <submittedName>
        <fullName evidence="1">Uncharacterized protein</fullName>
    </submittedName>
</protein>
<name>A0AAV7QXD5_PLEWA</name>
<evidence type="ECO:0000313" key="1">
    <source>
        <dbReference type="EMBL" id="KAJ1145066.1"/>
    </source>
</evidence>
<dbReference type="EMBL" id="JANPWB010000010">
    <property type="protein sequence ID" value="KAJ1145066.1"/>
    <property type="molecule type" value="Genomic_DNA"/>
</dbReference>
<dbReference type="AlphaFoldDB" id="A0AAV7QXD5"/>
<evidence type="ECO:0000313" key="2">
    <source>
        <dbReference type="Proteomes" id="UP001066276"/>
    </source>
</evidence>
<sequence length="139" mass="14923">MASSVSPDWKVQEAPHLLAKDGHLDIVVGSGESTRPARCASSGVAWRLSSLATTWQKGCLGSFTGRHPAEPANMCPLVLWALEVSTPCRSLPATQGGSHRDFLATTLQHTSLKDPVRDYGTAPQGKFVGSHARERMASW</sequence>
<reference evidence="1" key="1">
    <citation type="journal article" date="2022" name="bioRxiv">
        <title>Sequencing and chromosome-scale assembly of the giantPleurodeles waltlgenome.</title>
        <authorList>
            <person name="Brown T."/>
            <person name="Elewa A."/>
            <person name="Iarovenko S."/>
            <person name="Subramanian E."/>
            <person name="Araus A.J."/>
            <person name="Petzold A."/>
            <person name="Susuki M."/>
            <person name="Suzuki K.-i.T."/>
            <person name="Hayashi T."/>
            <person name="Toyoda A."/>
            <person name="Oliveira C."/>
            <person name="Osipova E."/>
            <person name="Leigh N.D."/>
            <person name="Simon A."/>
            <person name="Yun M.H."/>
        </authorList>
    </citation>
    <scope>NUCLEOTIDE SEQUENCE</scope>
    <source>
        <strain evidence="1">20211129_DDA</strain>
        <tissue evidence="1">Liver</tissue>
    </source>
</reference>
<organism evidence="1 2">
    <name type="scientific">Pleurodeles waltl</name>
    <name type="common">Iberian ribbed newt</name>
    <dbReference type="NCBI Taxonomy" id="8319"/>
    <lineage>
        <taxon>Eukaryota</taxon>
        <taxon>Metazoa</taxon>
        <taxon>Chordata</taxon>
        <taxon>Craniata</taxon>
        <taxon>Vertebrata</taxon>
        <taxon>Euteleostomi</taxon>
        <taxon>Amphibia</taxon>
        <taxon>Batrachia</taxon>
        <taxon>Caudata</taxon>
        <taxon>Salamandroidea</taxon>
        <taxon>Salamandridae</taxon>
        <taxon>Pleurodelinae</taxon>
        <taxon>Pleurodeles</taxon>
    </lineage>
</organism>
<gene>
    <name evidence="1" type="ORF">NDU88_011358</name>
</gene>
<proteinExistence type="predicted"/>
<comment type="caution">
    <text evidence="1">The sequence shown here is derived from an EMBL/GenBank/DDBJ whole genome shotgun (WGS) entry which is preliminary data.</text>
</comment>
<accession>A0AAV7QXD5</accession>
<dbReference type="Proteomes" id="UP001066276">
    <property type="component" value="Chromosome 6"/>
</dbReference>
<keyword evidence="2" id="KW-1185">Reference proteome</keyword>